<feature type="transmembrane region" description="Helical" evidence="6">
    <location>
        <begin position="21"/>
        <end position="39"/>
    </location>
</feature>
<feature type="transmembrane region" description="Helical" evidence="6">
    <location>
        <begin position="223"/>
        <end position="245"/>
    </location>
</feature>
<evidence type="ECO:0000256" key="4">
    <source>
        <dbReference type="ARBA" id="ARBA00022989"/>
    </source>
</evidence>
<name>A0ABN8GCN0_9BACL</name>
<comment type="subcellular location">
    <subcellularLocation>
        <location evidence="1">Cell membrane</location>
        <topology evidence="1">Multi-pass membrane protein</topology>
    </subcellularLocation>
</comment>
<comment type="caution">
    <text evidence="8">The sequence shown here is derived from an EMBL/GenBank/DDBJ whole genome shotgun (WGS) entry which is preliminary data.</text>
</comment>
<feature type="transmembrane region" description="Helical" evidence="6">
    <location>
        <begin position="257"/>
        <end position="283"/>
    </location>
</feature>
<feature type="transmembrane region" description="Helical" evidence="6">
    <location>
        <begin position="290"/>
        <end position="309"/>
    </location>
</feature>
<dbReference type="Proteomes" id="UP000838324">
    <property type="component" value="Unassembled WGS sequence"/>
</dbReference>
<reference evidence="8" key="1">
    <citation type="submission" date="2022-01" db="EMBL/GenBank/DDBJ databases">
        <authorList>
            <person name="Criscuolo A."/>
        </authorList>
    </citation>
    <scope>NUCLEOTIDE SEQUENCE</scope>
    <source>
        <strain evidence="8">CIP111892</strain>
    </source>
</reference>
<keyword evidence="2" id="KW-1003">Cell membrane</keyword>
<evidence type="ECO:0000256" key="2">
    <source>
        <dbReference type="ARBA" id="ARBA00022475"/>
    </source>
</evidence>
<organism evidence="8 9">
    <name type="scientific">Paenibacillus auburnensis</name>
    <dbReference type="NCBI Taxonomy" id="2905649"/>
    <lineage>
        <taxon>Bacteria</taxon>
        <taxon>Bacillati</taxon>
        <taxon>Bacillota</taxon>
        <taxon>Bacilli</taxon>
        <taxon>Bacillales</taxon>
        <taxon>Paenibacillaceae</taxon>
        <taxon>Paenibacillus</taxon>
    </lineage>
</organism>
<keyword evidence="3 6" id="KW-0812">Transmembrane</keyword>
<proteinExistence type="predicted"/>
<keyword evidence="4 6" id="KW-1133">Transmembrane helix</keyword>
<evidence type="ECO:0000256" key="5">
    <source>
        <dbReference type="ARBA" id="ARBA00023136"/>
    </source>
</evidence>
<dbReference type="PANTHER" id="PTHR30294:SF48">
    <property type="entry name" value="LINEARMYCIN RESISTANCE PERMEASE PROTEIN LNRM"/>
    <property type="match status" value="1"/>
</dbReference>
<gene>
    <name evidence="8" type="ORF">PAECIP111892_02418</name>
</gene>
<dbReference type="Pfam" id="PF12698">
    <property type="entry name" value="ABC2_membrane_3"/>
    <property type="match status" value="1"/>
</dbReference>
<dbReference type="PANTHER" id="PTHR30294">
    <property type="entry name" value="MEMBRANE COMPONENT OF ABC TRANSPORTER YHHJ-RELATED"/>
    <property type="match status" value="1"/>
</dbReference>
<feature type="domain" description="ABC-2 type transporter transmembrane" evidence="7">
    <location>
        <begin position="19"/>
        <end position="364"/>
    </location>
</feature>
<feature type="transmembrane region" description="Helical" evidence="6">
    <location>
        <begin position="180"/>
        <end position="202"/>
    </location>
</feature>
<evidence type="ECO:0000256" key="1">
    <source>
        <dbReference type="ARBA" id="ARBA00004651"/>
    </source>
</evidence>
<evidence type="ECO:0000256" key="3">
    <source>
        <dbReference type="ARBA" id="ARBA00022692"/>
    </source>
</evidence>
<protein>
    <recommendedName>
        <fullName evidence="7">ABC-2 type transporter transmembrane domain-containing protein</fullName>
    </recommendedName>
</protein>
<evidence type="ECO:0000256" key="6">
    <source>
        <dbReference type="SAM" id="Phobius"/>
    </source>
</evidence>
<evidence type="ECO:0000313" key="8">
    <source>
        <dbReference type="EMBL" id="CAH1204331.1"/>
    </source>
</evidence>
<sequence length="373" mass="40202">MNILSIALKEIKHDFRDRRSLMFILVFPIVLMLILGLTLSNAFSSDTSIEGITVLVKDSSEGMLAQAFQEFEKGVEQSGIRFENITSTQNGPDEVQQNRYTAYVEVTNQGLKLYGNDHSAVESNIVQGMLSGFTDKYNAASTVLGTDADQVGLIFSGSTGTDYIKETSVIADRRPGSTDYYALAMTVMLGMWGAMAAGRLIRSEIVQGTDTRLVASPARKSEIFAGKVLGSIVINMLCILILVLFSKLVFKAYWGEYPVMVGGVLLSEVIMAVSFGLAVSYLLQGAASRSVLLIFVQLASFFGGAYFPVTDSGGGAMDLAVKLSPIRWANHALTELIYSGSTSAAWQAMGLNLVLGAVLLITAAVMMSRREGI</sequence>
<keyword evidence="9" id="KW-1185">Reference proteome</keyword>
<accession>A0ABN8GCN0</accession>
<dbReference type="EMBL" id="CAKMMG010000002">
    <property type="protein sequence ID" value="CAH1204331.1"/>
    <property type="molecule type" value="Genomic_DNA"/>
</dbReference>
<feature type="transmembrane region" description="Helical" evidence="6">
    <location>
        <begin position="344"/>
        <end position="367"/>
    </location>
</feature>
<dbReference type="RefSeq" id="WP_236333320.1">
    <property type="nucleotide sequence ID" value="NZ_CAKMMG010000002.1"/>
</dbReference>
<evidence type="ECO:0000313" key="9">
    <source>
        <dbReference type="Proteomes" id="UP000838324"/>
    </source>
</evidence>
<keyword evidence="5 6" id="KW-0472">Membrane</keyword>
<dbReference type="InterPro" id="IPR013525">
    <property type="entry name" value="ABC2_TM"/>
</dbReference>
<evidence type="ECO:0000259" key="7">
    <source>
        <dbReference type="Pfam" id="PF12698"/>
    </source>
</evidence>
<dbReference type="InterPro" id="IPR051449">
    <property type="entry name" value="ABC-2_transporter_component"/>
</dbReference>